<gene>
    <name evidence="1" type="ORF">AVDCRST_MAG89-336</name>
</gene>
<name>A0A6J4K8P9_9BACT</name>
<proteinExistence type="predicted"/>
<sequence length="312" mass="33372">MRGSIQGALSARRRASRAALSSAAWLVILAGCGDELAAPQPLSPGNFRTAVTQEVAARLGAGDRFVLPDPPREPYAQVSAEAAAEIAVAWSRTFGQYVRGEFERIHGKPIDFQSLRVGAPAYYANAAYEPVAADVHPGIRNGIGPQYLVYLVDDEGPVISIAVAAFGQSRVEGGRLILPSAGGMEVVPNPLPRDAGFFAPLSPEQAAALANRATGMRVSAVPELVMPGRGFHPQHARWRVSLERPVAARVGSRAGDHLTREVYVGLRGTMSLPAQAQPAESSEFDPSTQRHYRVVRRAGRPVSFERAGFPNH</sequence>
<dbReference type="AlphaFoldDB" id="A0A6J4K8P9"/>
<accession>A0A6J4K8P9</accession>
<organism evidence="1">
    <name type="scientific">uncultured Gemmatimonadota bacterium</name>
    <dbReference type="NCBI Taxonomy" id="203437"/>
    <lineage>
        <taxon>Bacteria</taxon>
        <taxon>Pseudomonadati</taxon>
        <taxon>Gemmatimonadota</taxon>
        <taxon>environmental samples</taxon>
    </lineage>
</organism>
<reference evidence="1" key="1">
    <citation type="submission" date="2020-02" db="EMBL/GenBank/DDBJ databases">
        <authorList>
            <person name="Meier V. D."/>
        </authorList>
    </citation>
    <scope>NUCLEOTIDE SEQUENCE</scope>
    <source>
        <strain evidence="1">AVDCRST_MAG89</strain>
    </source>
</reference>
<evidence type="ECO:0000313" key="1">
    <source>
        <dbReference type="EMBL" id="CAA9299210.1"/>
    </source>
</evidence>
<dbReference type="PROSITE" id="PS51257">
    <property type="entry name" value="PROKAR_LIPOPROTEIN"/>
    <property type="match status" value="1"/>
</dbReference>
<dbReference type="EMBL" id="CADCTV010000078">
    <property type="protein sequence ID" value="CAA9299210.1"/>
    <property type="molecule type" value="Genomic_DNA"/>
</dbReference>
<protein>
    <submittedName>
        <fullName evidence="1">Uncharacterized protein</fullName>
    </submittedName>
</protein>